<dbReference type="InterPro" id="IPR036770">
    <property type="entry name" value="Ankyrin_rpt-contain_sf"/>
</dbReference>
<dbReference type="Proteomes" id="UP000193642">
    <property type="component" value="Unassembled WGS sequence"/>
</dbReference>
<dbReference type="STRING" id="329046.A0A1Y2CBG9"/>
<name>A0A1Y2CBG9_9FUNG</name>
<evidence type="ECO:0000313" key="3">
    <source>
        <dbReference type="EMBL" id="ORY44372.1"/>
    </source>
</evidence>
<evidence type="ECO:0000256" key="2">
    <source>
        <dbReference type="ARBA" id="ARBA00023043"/>
    </source>
</evidence>
<accession>A0A1Y2CBG9</accession>
<reference evidence="3 4" key="1">
    <citation type="submission" date="2016-07" db="EMBL/GenBank/DDBJ databases">
        <title>Pervasive Adenine N6-methylation of Active Genes in Fungi.</title>
        <authorList>
            <consortium name="DOE Joint Genome Institute"/>
            <person name="Mondo S.J."/>
            <person name="Dannebaum R.O."/>
            <person name="Kuo R.C."/>
            <person name="Labutti K."/>
            <person name="Haridas S."/>
            <person name="Kuo A."/>
            <person name="Salamov A."/>
            <person name="Ahrendt S.R."/>
            <person name="Lipzen A."/>
            <person name="Sullivan W."/>
            <person name="Andreopoulos W.B."/>
            <person name="Clum A."/>
            <person name="Lindquist E."/>
            <person name="Daum C."/>
            <person name="Ramamoorthy G.K."/>
            <person name="Gryganskyi A."/>
            <person name="Culley D."/>
            <person name="Magnuson J.K."/>
            <person name="James T.Y."/>
            <person name="O'Malley M.A."/>
            <person name="Stajich J.E."/>
            <person name="Spatafora J.W."/>
            <person name="Visel A."/>
            <person name="Grigoriev I.V."/>
        </authorList>
    </citation>
    <scope>NUCLEOTIDE SEQUENCE [LARGE SCALE GENOMIC DNA]</scope>
    <source>
        <strain evidence="3 4">JEL800</strain>
    </source>
</reference>
<proteinExistence type="predicted"/>
<evidence type="ECO:0000313" key="4">
    <source>
        <dbReference type="Proteomes" id="UP000193642"/>
    </source>
</evidence>
<keyword evidence="2" id="KW-0040">ANK repeat</keyword>
<gene>
    <name evidence="3" type="ORF">BCR33DRAFT_219985</name>
</gene>
<dbReference type="SUPFAM" id="SSF48403">
    <property type="entry name" value="Ankyrin repeat"/>
    <property type="match status" value="1"/>
</dbReference>
<organism evidence="3 4">
    <name type="scientific">Rhizoclosmatium globosum</name>
    <dbReference type="NCBI Taxonomy" id="329046"/>
    <lineage>
        <taxon>Eukaryota</taxon>
        <taxon>Fungi</taxon>
        <taxon>Fungi incertae sedis</taxon>
        <taxon>Chytridiomycota</taxon>
        <taxon>Chytridiomycota incertae sedis</taxon>
        <taxon>Chytridiomycetes</taxon>
        <taxon>Chytridiales</taxon>
        <taxon>Chytriomycetaceae</taxon>
        <taxon>Rhizoclosmatium</taxon>
    </lineage>
</organism>
<dbReference type="AlphaFoldDB" id="A0A1Y2CBG9"/>
<comment type="caution">
    <text evidence="3">The sequence shown here is derived from an EMBL/GenBank/DDBJ whole genome shotgun (WGS) entry which is preliminary data.</text>
</comment>
<dbReference type="EMBL" id="MCGO01000022">
    <property type="protein sequence ID" value="ORY44372.1"/>
    <property type="molecule type" value="Genomic_DNA"/>
</dbReference>
<dbReference type="Pfam" id="PF12796">
    <property type="entry name" value="Ank_2"/>
    <property type="match status" value="2"/>
</dbReference>
<keyword evidence="1" id="KW-0677">Repeat</keyword>
<evidence type="ECO:0000256" key="1">
    <source>
        <dbReference type="ARBA" id="ARBA00022737"/>
    </source>
</evidence>
<dbReference type="PANTHER" id="PTHR24198">
    <property type="entry name" value="ANKYRIN REPEAT AND PROTEIN KINASE DOMAIN-CONTAINING PROTEIN"/>
    <property type="match status" value="1"/>
</dbReference>
<keyword evidence="4" id="KW-1185">Reference proteome</keyword>
<dbReference type="Gene3D" id="1.25.40.20">
    <property type="entry name" value="Ankyrin repeat-containing domain"/>
    <property type="match status" value="1"/>
</dbReference>
<dbReference type="SMART" id="SM00248">
    <property type="entry name" value="ANK"/>
    <property type="match status" value="3"/>
</dbReference>
<dbReference type="PANTHER" id="PTHR24198:SF165">
    <property type="entry name" value="ANKYRIN REPEAT-CONTAINING PROTEIN-RELATED"/>
    <property type="match status" value="1"/>
</dbReference>
<protein>
    <submittedName>
        <fullName evidence="3">Uncharacterized protein</fullName>
    </submittedName>
</protein>
<dbReference type="InterPro" id="IPR002110">
    <property type="entry name" value="Ankyrin_rpt"/>
</dbReference>
<sequence length="218" mass="24281">MEVPSLIFIKLTRRDFTASPGSFGKIFRIAAYLIGQDPSVLDFKDVSTNQNLAQIIVSYGDDTSILKLCCSSRKMDLANIDTEGYTALAKAVENGFYNSVKYLTSLDASQLSFEKKRTKSTLIHLAVQNNDNLLLLQFLLSSGSFDLSAIDSDGKTALAIAYQFGRTECAKYLVNRNPETASFISLKNENLAHFAARTITPCFWTCVSKMEYRFDVTE</sequence>